<dbReference type="AlphaFoldDB" id="A0A512RNN2"/>
<name>A0A512RNN2_9BACT</name>
<proteinExistence type="predicted"/>
<evidence type="ECO:0000313" key="1">
    <source>
        <dbReference type="EMBL" id="GEP97308.1"/>
    </source>
</evidence>
<dbReference type="EMBL" id="BKAU01000004">
    <property type="protein sequence ID" value="GEP97308.1"/>
    <property type="molecule type" value="Genomic_DNA"/>
</dbReference>
<dbReference type="PROSITE" id="PS51257">
    <property type="entry name" value="PROKAR_LIPOPROTEIN"/>
    <property type="match status" value="1"/>
</dbReference>
<comment type="caution">
    <text evidence="1">The sequence shown here is derived from an EMBL/GenBank/DDBJ whole genome shotgun (WGS) entry which is preliminary data.</text>
</comment>
<dbReference type="RefSeq" id="WP_146864749.1">
    <property type="nucleotide sequence ID" value="NZ_BKAU01000004.1"/>
</dbReference>
<gene>
    <name evidence="1" type="ORF">CCY01nite_35680</name>
</gene>
<sequence>MRRFLFLPLLLAFFSCKKDNSFPRTETITKGEKWGMQIGSTAADVYLQLQQLGQQKENLGQVEVTGQLSTLFNQPDEIGPRMALYSGISIEKQQATYPDRVIISFYGDKISNIDEGSGLTAPVTQWPQNAPEEIALRRDENLGGIYNKLQAIYTTGVLEGYAIRLGQKSLGKPFDPVMADHDQWRFVFNESVSAGVDGRYTVTLHFKNGRLERIYIEYSEFEVMN</sequence>
<dbReference type="OrthoDB" id="1432787at2"/>
<reference evidence="1 2" key="1">
    <citation type="submission" date="2019-07" db="EMBL/GenBank/DDBJ databases">
        <title>Whole genome shotgun sequence of Chitinophaga cymbidii NBRC 109752.</title>
        <authorList>
            <person name="Hosoyama A."/>
            <person name="Uohara A."/>
            <person name="Ohji S."/>
            <person name="Ichikawa N."/>
        </authorList>
    </citation>
    <scope>NUCLEOTIDE SEQUENCE [LARGE SCALE GENOMIC DNA]</scope>
    <source>
        <strain evidence="1 2">NBRC 109752</strain>
    </source>
</reference>
<evidence type="ECO:0008006" key="3">
    <source>
        <dbReference type="Google" id="ProtNLM"/>
    </source>
</evidence>
<accession>A0A512RNN2</accession>
<evidence type="ECO:0000313" key="2">
    <source>
        <dbReference type="Proteomes" id="UP000321436"/>
    </source>
</evidence>
<organism evidence="1 2">
    <name type="scientific">Chitinophaga cymbidii</name>
    <dbReference type="NCBI Taxonomy" id="1096750"/>
    <lineage>
        <taxon>Bacteria</taxon>
        <taxon>Pseudomonadati</taxon>
        <taxon>Bacteroidota</taxon>
        <taxon>Chitinophagia</taxon>
        <taxon>Chitinophagales</taxon>
        <taxon>Chitinophagaceae</taxon>
        <taxon>Chitinophaga</taxon>
    </lineage>
</organism>
<protein>
    <recommendedName>
        <fullName evidence="3">Lipoprotein</fullName>
    </recommendedName>
</protein>
<dbReference type="Proteomes" id="UP000321436">
    <property type="component" value="Unassembled WGS sequence"/>
</dbReference>
<keyword evidence="2" id="KW-1185">Reference proteome</keyword>